<dbReference type="Pfam" id="PF16189">
    <property type="entry name" value="Creatinase_N_2"/>
    <property type="match status" value="1"/>
</dbReference>
<comment type="cofactor">
    <cofactor evidence="1">
        <name>Mn(2+)</name>
        <dbReference type="ChEBI" id="CHEBI:29035"/>
    </cofactor>
</comment>
<evidence type="ECO:0000256" key="6">
    <source>
        <dbReference type="SAM" id="MobiDB-lite"/>
    </source>
</evidence>
<dbReference type="GO" id="GO:0070006">
    <property type="term" value="F:metalloaminopeptidase activity"/>
    <property type="evidence" value="ECO:0007669"/>
    <property type="project" value="InterPro"/>
</dbReference>
<dbReference type="AlphaFoldDB" id="R7QIF4"/>
<keyword evidence="10" id="KW-1185">Reference proteome</keyword>
<dbReference type="Proteomes" id="UP000012073">
    <property type="component" value="Unassembled WGS sequence"/>
</dbReference>
<evidence type="ECO:0000256" key="2">
    <source>
        <dbReference type="ARBA" id="ARBA00008766"/>
    </source>
</evidence>
<reference evidence="10" key="1">
    <citation type="journal article" date="2013" name="Proc. Natl. Acad. Sci. U.S.A.">
        <title>Genome structure and metabolic features in the red seaweed Chondrus crispus shed light on evolution of the Archaeplastida.</title>
        <authorList>
            <person name="Collen J."/>
            <person name="Porcel B."/>
            <person name="Carre W."/>
            <person name="Ball S.G."/>
            <person name="Chaparro C."/>
            <person name="Tonon T."/>
            <person name="Barbeyron T."/>
            <person name="Michel G."/>
            <person name="Noel B."/>
            <person name="Valentin K."/>
            <person name="Elias M."/>
            <person name="Artiguenave F."/>
            <person name="Arun A."/>
            <person name="Aury J.M."/>
            <person name="Barbosa-Neto J.F."/>
            <person name="Bothwell J.H."/>
            <person name="Bouget F.Y."/>
            <person name="Brillet L."/>
            <person name="Cabello-Hurtado F."/>
            <person name="Capella-Gutierrez S."/>
            <person name="Charrier B."/>
            <person name="Cladiere L."/>
            <person name="Cock J.M."/>
            <person name="Coelho S.M."/>
            <person name="Colleoni C."/>
            <person name="Czjzek M."/>
            <person name="Da Silva C."/>
            <person name="Delage L."/>
            <person name="Denoeud F."/>
            <person name="Deschamps P."/>
            <person name="Dittami S.M."/>
            <person name="Gabaldon T."/>
            <person name="Gachon C.M."/>
            <person name="Groisillier A."/>
            <person name="Herve C."/>
            <person name="Jabbari K."/>
            <person name="Katinka M."/>
            <person name="Kloareg B."/>
            <person name="Kowalczyk N."/>
            <person name="Labadie K."/>
            <person name="Leblanc C."/>
            <person name="Lopez P.J."/>
            <person name="McLachlan D.H."/>
            <person name="Meslet-Cladiere L."/>
            <person name="Moustafa A."/>
            <person name="Nehr Z."/>
            <person name="Nyvall Collen P."/>
            <person name="Panaud O."/>
            <person name="Partensky F."/>
            <person name="Poulain J."/>
            <person name="Rensing S.A."/>
            <person name="Rousvoal S."/>
            <person name="Samson G."/>
            <person name="Symeonidi A."/>
            <person name="Weissenbach J."/>
            <person name="Zambounis A."/>
            <person name="Wincker P."/>
            <person name="Boyen C."/>
        </authorList>
    </citation>
    <scope>NUCLEOTIDE SEQUENCE [LARGE SCALE GENOMIC DNA]</scope>
    <source>
        <strain evidence="10">cv. Stackhouse</strain>
    </source>
</reference>
<dbReference type="EMBL" id="HG001818">
    <property type="protein sequence ID" value="CDF37200.1"/>
    <property type="molecule type" value="Genomic_DNA"/>
</dbReference>
<dbReference type="GO" id="GO:0046872">
    <property type="term" value="F:metal ion binding"/>
    <property type="evidence" value="ECO:0007669"/>
    <property type="project" value="UniProtKB-KW"/>
</dbReference>
<dbReference type="PANTHER" id="PTHR43763">
    <property type="entry name" value="XAA-PRO AMINOPEPTIDASE 1"/>
    <property type="match status" value="1"/>
</dbReference>
<dbReference type="Gene3D" id="3.90.230.10">
    <property type="entry name" value="Creatinase/methionine aminopeptidase superfamily"/>
    <property type="match status" value="1"/>
</dbReference>
<organism evidence="9 10">
    <name type="scientific">Chondrus crispus</name>
    <name type="common">Carrageen Irish moss</name>
    <name type="synonym">Polymorpha crispa</name>
    <dbReference type="NCBI Taxonomy" id="2769"/>
    <lineage>
        <taxon>Eukaryota</taxon>
        <taxon>Rhodophyta</taxon>
        <taxon>Florideophyceae</taxon>
        <taxon>Rhodymeniophycidae</taxon>
        <taxon>Gigartinales</taxon>
        <taxon>Gigartinaceae</taxon>
        <taxon>Chondrus</taxon>
    </lineage>
</organism>
<dbReference type="PhylomeDB" id="R7QIF4"/>
<feature type="domain" description="Peptidase M24" evidence="7">
    <location>
        <begin position="228"/>
        <end position="446"/>
    </location>
</feature>
<dbReference type="InterPro" id="IPR029149">
    <property type="entry name" value="Creatin/AminoP/Spt16_N"/>
</dbReference>
<evidence type="ECO:0000259" key="7">
    <source>
        <dbReference type="Pfam" id="PF00557"/>
    </source>
</evidence>
<protein>
    <submittedName>
        <fullName evidence="9">Uncharacterized protein</fullName>
    </submittedName>
</protein>
<dbReference type="InterPro" id="IPR033740">
    <property type="entry name" value="Pept_M24B"/>
</dbReference>
<dbReference type="Gramene" id="CDF37200">
    <property type="protein sequence ID" value="CDF37200"/>
    <property type="gene ID" value="CHC_T00005156001"/>
</dbReference>
<keyword evidence="3" id="KW-0479">Metal-binding</keyword>
<dbReference type="FunFam" id="3.90.230.10:FF:000007">
    <property type="entry name" value="Xaa-Pro aminopeptidase P"/>
    <property type="match status" value="1"/>
</dbReference>
<dbReference type="InterPro" id="IPR050422">
    <property type="entry name" value="X-Pro_aminopeptidase_P"/>
</dbReference>
<accession>R7QIF4</accession>
<sequence>MRAGLPDTPTIPDFLAKTLPKGSAVGIDPFVHSIDSAKALRKALEEVGCSLVGLEVPNPVDVVWGEERPAQPNGAVWLHGVRFAGETAQEKIGKLREQMKEKGCDHVLFSMLDEVCWLFNIRGDDIPHCPVVMSYALVSKEEARLYVDKEKLGEFVEEALVKEGVTVLPYEQVLGDVGGIAARESEKIWLDPSSTSQALSDAAAEAGVRETTPVQMAKACKNEAELRGMREAHLKDGVALSSFLCWVENYVSSGENTISEVDAAAKLREFRAAQEGFLATSFGTIAGSGPNGAIIHYSPTPGECGYISNKDVLLLDSGGQYEDGTTDVTRTMHLGGSATEHEKECYTRVLQGHIAIDNAVFPEDTTGLMLDSLARMPLWSIGLDYRHGTGHGVGACLNVHEGPQSISPRLGSNRAGLKAGMILSNEPGYYEDGNFGVRIENLLIVVKKNTAHEFGGKDFLGFERLTHAPMDTRMIMTNLLSDSEVRWVNTYHEDVWQKLSPRMEDGQYKEWLWEKTRPLPEWSSSNPATSRQSSVTRAGV</sequence>
<evidence type="ECO:0000256" key="1">
    <source>
        <dbReference type="ARBA" id="ARBA00001936"/>
    </source>
</evidence>
<gene>
    <name evidence="9" type="ORF">CHC_T00005156001</name>
</gene>
<dbReference type="OrthoDB" id="9995434at2759"/>
<dbReference type="GeneID" id="17324717"/>
<name>R7QIF4_CHOCR</name>
<feature type="domain" description="Peptidase M24 C-terminal" evidence="8">
    <location>
        <begin position="459"/>
        <end position="519"/>
    </location>
</feature>
<evidence type="ECO:0000313" key="9">
    <source>
        <dbReference type="EMBL" id="CDF37200.1"/>
    </source>
</evidence>
<feature type="region of interest" description="Disordered" evidence="6">
    <location>
        <begin position="519"/>
        <end position="540"/>
    </location>
</feature>
<dbReference type="KEGG" id="ccp:CHC_T00005156001"/>
<dbReference type="RefSeq" id="XP_005717019.1">
    <property type="nucleotide sequence ID" value="XM_005716962.1"/>
</dbReference>
<keyword evidence="5" id="KW-0464">Manganese</keyword>
<dbReference type="SUPFAM" id="SSF55920">
    <property type="entry name" value="Creatinase/aminopeptidase"/>
    <property type="match status" value="1"/>
</dbReference>
<dbReference type="GO" id="GO:0005737">
    <property type="term" value="C:cytoplasm"/>
    <property type="evidence" value="ECO:0007669"/>
    <property type="project" value="UniProtKB-ARBA"/>
</dbReference>
<proteinExistence type="inferred from homology"/>
<dbReference type="STRING" id="2769.R7QIF4"/>
<evidence type="ECO:0000256" key="5">
    <source>
        <dbReference type="ARBA" id="ARBA00023211"/>
    </source>
</evidence>
<evidence type="ECO:0000313" key="10">
    <source>
        <dbReference type="Proteomes" id="UP000012073"/>
    </source>
</evidence>
<dbReference type="InterPro" id="IPR000994">
    <property type="entry name" value="Pept_M24"/>
</dbReference>
<dbReference type="Pfam" id="PF16188">
    <property type="entry name" value="Peptidase_M24_C"/>
    <property type="match status" value="1"/>
</dbReference>
<dbReference type="Gene3D" id="3.40.350.10">
    <property type="entry name" value="Creatinase/prolidase N-terminal domain"/>
    <property type="match status" value="2"/>
</dbReference>
<keyword evidence="4" id="KW-0378">Hydrolase</keyword>
<evidence type="ECO:0000256" key="3">
    <source>
        <dbReference type="ARBA" id="ARBA00022723"/>
    </source>
</evidence>
<dbReference type="InterPro" id="IPR036005">
    <property type="entry name" value="Creatinase/aminopeptidase-like"/>
</dbReference>
<dbReference type="Pfam" id="PF00557">
    <property type="entry name" value="Peptidase_M24"/>
    <property type="match status" value="1"/>
</dbReference>
<evidence type="ECO:0000259" key="8">
    <source>
        <dbReference type="Pfam" id="PF16188"/>
    </source>
</evidence>
<dbReference type="InterPro" id="IPR032416">
    <property type="entry name" value="Peptidase_M24_C"/>
</dbReference>
<dbReference type="CDD" id="cd01085">
    <property type="entry name" value="APP"/>
    <property type="match status" value="1"/>
</dbReference>
<comment type="similarity">
    <text evidence="2">Belongs to the peptidase M24B family.</text>
</comment>
<feature type="compositionally biased region" description="Polar residues" evidence="6">
    <location>
        <begin position="522"/>
        <end position="540"/>
    </location>
</feature>
<dbReference type="PANTHER" id="PTHR43763:SF6">
    <property type="entry name" value="XAA-PRO AMINOPEPTIDASE 1"/>
    <property type="match status" value="1"/>
</dbReference>
<dbReference type="OMA" id="WTPYQTK"/>
<evidence type="ECO:0000256" key="4">
    <source>
        <dbReference type="ARBA" id="ARBA00022801"/>
    </source>
</evidence>